<accession>A0A3G5AIR5</accession>
<evidence type="ECO:0000256" key="1">
    <source>
        <dbReference type="SAM" id="MobiDB-lite"/>
    </source>
</evidence>
<reference evidence="2" key="1">
    <citation type="submission" date="2018-10" db="EMBL/GenBank/DDBJ databases">
        <title>Hidden diversity of soil giant viruses.</title>
        <authorList>
            <person name="Schulz F."/>
            <person name="Alteio L."/>
            <person name="Goudeau D."/>
            <person name="Ryan E.M."/>
            <person name="Malmstrom R.R."/>
            <person name="Blanchard J."/>
            <person name="Woyke T."/>
        </authorList>
    </citation>
    <scope>NUCLEOTIDE SEQUENCE</scope>
    <source>
        <strain evidence="2">SYV1</strain>
    </source>
</reference>
<proteinExistence type="predicted"/>
<dbReference type="EMBL" id="MK072528">
    <property type="protein sequence ID" value="AYV87066.1"/>
    <property type="molecule type" value="Genomic_DNA"/>
</dbReference>
<evidence type="ECO:0000313" key="2">
    <source>
        <dbReference type="EMBL" id="AYV87066.1"/>
    </source>
</evidence>
<protein>
    <submittedName>
        <fullName evidence="2">Uncharacterized protein</fullName>
    </submittedName>
</protein>
<name>A0A3G5AIR5_9VIRU</name>
<feature type="region of interest" description="Disordered" evidence="1">
    <location>
        <begin position="1"/>
        <end position="23"/>
    </location>
</feature>
<sequence length="173" mass="19431">MSTHGRPNGITYKTPPQPTMATRARDMDKDAKTNYEAGKVVNKVARHENQNKTPGTIDKIASKLITAPLKDKWSHETLKLKLMNKFAETKTSESSTNLSAFTFSHLKAWINGNTRKNFTDFDINKALLEIDAICVGRSDGERLKSDKVLWVRTKYLAQEETIDSEKSSSSSSH</sequence>
<gene>
    <name evidence="2" type="ORF">Sylvanvirus22_5</name>
</gene>
<organism evidence="2">
    <name type="scientific">Sylvanvirus sp</name>
    <dbReference type="NCBI Taxonomy" id="2487774"/>
    <lineage>
        <taxon>Viruses</taxon>
    </lineage>
</organism>